<dbReference type="EMBL" id="JYNL01000065">
    <property type="protein sequence ID" value="KMO69811.1"/>
    <property type="molecule type" value="Genomic_DNA"/>
</dbReference>
<feature type="transmembrane region" description="Helical" evidence="1">
    <location>
        <begin position="64"/>
        <end position="82"/>
    </location>
</feature>
<proteinExistence type="predicted"/>
<dbReference type="RefSeq" id="WP_048473063.1">
    <property type="nucleotide sequence ID" value="NZ_JYNL01000065.1"/>
</dbReference>
<organism evidence="2 3">
    <name type="scientific">Mycolicibacterium chlorophenolicum</name>
    <dbReference type="NCBI Taxonomy" id="37916"/>
    <lineage>
        <taxon>Bacteria</taxon>
        <taxon>Bacillati</taxon>
        <taxon>Actinomycetota</taxon>
        <taxon>Actinomycetes</taxon>
        <taxon>Mycobacteriales</taxon>
        <taxon>Mycobacteriaceae</taxon>
        <taxon>Mycolicibacterium</taxon>
    </lineage>
</organism>
<keyword evidence="1" id="KW-0472">Membrane</keyword>
<evidence type="ECO:0000313" key="3">
    <source>
        <dbReference type="Proteomes" id="UP000036513"/>
    </source>
</evidence>
<keyword evidence="1" id="KW-1133">Transmembrane helix</keyword>
<comment type="caution">
    <text evidence="2">The sequence shown here is derived from an EMBL/GenBank/DDBJ whole genome shotgun (WGS) entry which is preliminary data.</text>
</comment>
<dbReference type="STRING" id="37916.MCHLDSM_05923"/>
<protein>
    <submittedName>
        <fullName evidence="2">Uncharacterized protein</fullName>
    </submittedName>
</protein>
<dbReference type="Proteomes" id="UP000036513">
    <property type="component" value="Unassembled WGS sequence"/>
</dbReference>
<gene>
    <name evidence="2" type="ORF">MCHLDSM_05923</name>
</gene>
<evidence type="ECO:0000313" key="2">
    <source>
        <dbReference type="EMBL" id="KMO69811.1"/>
    </source>
</evidence>
<dbReference type="AlphaFoldDB" id="A0A0J6YA45"/>
<dbReference type="PATRIC" id="fig|37916.4.peg.5943"/>
<feature type="transmembrane region" description="Helical" evidence="1">
    <location>
        <begin position="37"/>
        <end position="58"/>
    </location>
</feature>
<accession>A0A0J6YA45</accession>
<sequence length="121" mass="13236">MVDEAPAKVWSDQRDLPIHLGDAGDGFRMPFKEKWRFPDALAALIGFCVTATLVTLNLDNGNALRILVVGVVVTVAAVWALGKLPAVRPSMRTRLTWWLANARPQVMCSHRATKPESGTGQ</sequence>
<name>A0A0J6YA45_9MYCO</name>
<keyword evidence="3" id="KW-1185">Reference proteome</keyword>
<reference evidence="2 3" key="1">
    <citation type="journal article" date="2015" name="Genome Biol. Evol.">
        <title>Characterization of Three Mycobacterium spp. with Potential Use in Bioremediation by Genome Sequencing and Comparative Genomics.</title>
        <authorList>
            <person name="Das S."/>
            <person name="Pettersson B.M."/>
            <person name="Behra P.R."/>
            <person name="Ramesh M."/>
            <person name="Dasgupta S."/>
            <person name="Bhattacharya A."/>
            <person name="Kirsebom L.A."/>
        </authorList>
    </citation>
    <scope>NUCLEOTIDE SEQUENCE [LARGE SCALE GENOMIC DNA]</scope>
    <source>
        <strain evidence="2 3">DSM 43826</strain>
    </source>
</reference>
<evidence type="ECO:0000256" key="1">
    <source>
        <dbReference type="SAM" id="Phobius"/>
    </source>
</evidence>
<keyword evidence="1" id="KW-0812">Transmembrane</keyword>